<dbReference type="InterPro" id="IPR020846">
    <property type="entry name" value="MFS_dom"/>
</dbReference>
<dbReference type="EMBL" id="CP031165">
    <property type="protein sequence ID" value="AXV07767.1"/>
    <property type="molecule type" value="Genomic_DNA"/>
</dbReference>
<organism evidence="8 9">
    <name type="scientific">Euzebya pacifica</name>
    <dbReference type="NCBI Taxonomy" id="1608957"/>
    <lineage>
        <taxon>Bacteria</taxon>
        <taxon>Bacillati</taxon>
        <taxon>Actinomycetota</taxon>
        <taxon>Nitriliruptoria</taxon>
        <taxon>Euzebyales</taxon>
    </lineage>
</organism>
<dbReference type="PANTHER" id="PTHR43317:SF1">
    <property type="entry name" value="THERMOSPERMINE SYNTHASE ACAULIS5"/>
    <property type="match status" value="1"/>
</dbReference>
<keyword evidence="3 6" id="KW-1133">Transmembrane helix</keyword>
<evidence type="ECO:0000313" key="9">
    <source>
        <dbReference type="Proteomes" id="UP000264006"/>
    </source>
</evidence>
<dbReference type="PANTHER" id="PTHR43317">
    <property type="entry name" value="THERMOSPERMINE SYNTHASE ACAULIS5"/>
    <property type="match status" value="1"/>
</dbReference>
<evidence type="ECO:0000256" key="6">
    <source>
        <dbReference type="SAM" id="Phobius"/>
    </source>
</evidence>
<dbReference type="GO" id="GO:0006596">
    <property type="term" value="P:polyamine biosynthetic process"/>
    <property type="evidence" value="ECO:0007669"/>
    <property type="project" value="UniProtKB-KW"/>
</dbReference>
<keyword evidence="5 6" id="KW-0472">Membrane</keyword>
<dbReference type="SUPFAM" id="SSF53335">
    <property type="entry name" value="S-adenosyl-L-methionine-dependent methyltransferases"/>
    <property type="match status" value="1"/>
</dbReference>
<feature type="transmembrane region" description="Helical" evidence="6">
    <location>
        <begin position="171"/>
        <end position="190"/>
    </location>
</feature>
<protein>
    <submittedName>
        <fullName evidence="8">Spermidine synthase</fullName>
    </submittedName>
</protein>
<comment type="subcellular location">
    <subcellularLocation>
        <location evidence="1">Cell membrane</location>
        <topology evidence="1">Multi-pass membrane protein</topology>
    </subcellularLocation>
</comment>
<keyword evidence="9" id="KW-1185">Reference proteome</keyword>
<evidence type="ECO:0000256" key="4">
    <source>
        <dbReference type="ARBA" id="ARBA00023115"/>
    </source>
</evidence>
<dbReference type="Gene3D" id="1.20.1250.20">
    <property type="entry name" value="MFS general substrate transporter like domains"/>
    <property type="match status" value="1"/>
</dbReference>
<dbReference type="GO" id="GO:0022857">
    <property type="term" value="F:transmembrane transporter activity"/>
    <property type="evidence" value="ECO:0007669"/>
    <property type="project" value="InterPro"/>
</dbReference>
<feature type="transmembrane region" description="Helical" evidence="6">
    <location>
        <begin position="100"/>
        <end position="121"/>
    </location>
</feature>
<feature type="transmembrane region" description="Helical" evidence="6">
    <location>
        <begin position="142"/>
        <end position="165"/>
    </location>
</feature>
<feature type="transmembrane region" description="Helical" evidence="6">
    <location>
        <begin position="197"/>
        <end position="217"/>
    </location>
</feature>
<evidence type="ECO:0000256" key="3">
    <source>
        <dbReference type="ARBA" id="ARBA00022989"/>
    </source>
</evidence>
<dbReference type="PROSITE" id="PS50850">
    <property type="entry name" value="MFS"/>
    <property type="match status" value="1"/>
</dbReference>
<evidence type="ECO:0000313" key="8">
    <source>
        <dbReference type="EMBL" id="AXV07767.1"/>
    </source>
</evidence>
<keyword evidence="4" id="KW-0620">Polyamine biosynthesis</keyword>
<dbReference type="RefSeq" id="WP_114592213.1">
    <property type="nucleotide sequence ID" value="NZ_CP031165.1"/>
</dbReference>
<reference evidence="8 9" key="1">
    <citation type="submission" date="2018-09" db="EMBL/GenBank/DDBJ databases">
        <title>Complete genome sequence of Euzebya sp. DY32-46 isolated from seawater of Pacific Ocean.</title>
        <authorList>
            <person name="Xu L."/>
            <person name="Wu Y.-H."/>
            <person name="Xu X.-W."/>
        </authorList>
    </citation>
    <scope>NUCLEOTIDE SEQUENCE [LARGE SCALE GENOMIC DNA]</scope>
    <source>
        <strain evidence="8 9">DY32-46</strain>
    </source>
</reference>
<sequence>MPSLLAGALVFFTSAAVLVLEILAGRLLAPYVGVTLETFTGIIGVVLAGIAFGTWYGGRLADRVDPRTTLAPMLIIGGAFGVASLPLVRVFGNAGLGSGPVAIVLLATVGFFLPSAILSAVSPTVVKLQLSSLEETGTVVGWLSALGTIGGLFGTFVTGFLLVATAPTPPIIYGVGGALILSGLLLWPYLHKESNNPAMIAAVVVLALGSGALGQLIGSPCQLESAYFCASVSVDPERPTGRLLVLDQLRHSYVDLQDPTHLEFTYAQAMSHVLETFRPPGEPLDVLHIGGGGFSLPQYLEVTRPGTFSRVLELDDAMVTLAEDELGLELGEDLQAVTGDARINLQAESDDTYDLVIGDAFGGQAVPWHLTTVELLEDVQRVLRADGVYAINLIDYGNLGFARSEAATLQAVFDHVAIIAPPERIARRDGGNFIMVAADVPIDVEAIAQHALDTADDDVVITGAEVDDFVGDGMVLTDEFAPVDQLMTPLT</sequence>
<gene>
    <name evidence="8" type="ORF">DVS28_a3091</name>
</gene>
<name>A0A346XZX0_9ACTN</name>
<keyword evidence="2 6" id="KW-0812">Transmembrane</keyword>
<dbReference type="SUPFAM" id="SSF103473">
    <property type="entry name" value="MFS general substrate transporter"/>
    <property type="match status" value="1"/>
</dbReference>
<dbReference type="NCBIfam" id="NF037959">
    <property type="entry name" value="MFS_SpdSyn"/>
    <property type="match status" value="1"/>
</dbReference>
<feature type="transmembrane region" description="Helical" evidence="6">
    <location>
        <begin position="70"/>
        <end position="88"/>
    </location>
</feature>
<feature type="domain" description="Major facilitator superfamily (MFS) profile" evidence="7">
    <location>
        <begin position="1"/>
        <end position="195"/>
    </location>
</feature>
<dbReference type="Gene3D" id="3.40.50.150">
    <property type="entry name" value="Vaccinia Virus protein VP39"/>
    <property type="match status" value="1"/>
</dbReference>
<dbReference type="InterPro" id="IPR036259">
    <property type="entry name" value="MFS_trans_sf"/>
</dbReference>
<evidence type="ECO:0000259" key="7">
    <source>
        <dbReference type="PROSITE" id="PS50850"/>
    </source>
</evidence>
<evidence type="ECO:0000256" key="5">
    <source>
        <dbReference type="ARBA" id="ARBA00023136"/>
    </source>
</evidence>
<proteinExistence type="predicted"/>
<dbReference type="GO" id="GO:0005886">
    <property type="term" value="C:plasma membrane"/>
    <property type="evidence" value="ECO:0007669"/>
    <property type="project" value="UniProtKB-SubCell"/>
</dbReference>
<feature type="transmembrane region" description="Helical" evidence="6">
    <location>
        <begin position="39"/>
        <end position="58"/>
    </location>
</feature>
<evidence type="ECO:0000256" key="2">
    <source>
        <dbReference type="ARBA" id="ARBA00022692"/>
    </source>
</evidence>
<dbReference type="OrthoDB" id="8221452at2"/>
<dbReference type="Proteomes" id="UP000264006">
    <property type="component" value="Chromosome"/>
</dbReference>
<dbReference type="AlphaFoldDB" id="A0A346XZX0"/>
<evidence type="ECO:0000256" key="1">
    <source>
        <dbReference type="ARBA" id="ARBA00004651"/>
    </source>
</evidence>
<dbReference type="InterPro" id="IPR029063">
    <property type="entry name" value="SAM-dependent_MTases_sf"/>
</dbReference>
<dbReference type="KEGG" id="euz:DVS28_a3091"/>
<accession>A0A346XZX0</accession>